<dbReference type="GO" id="GO:0016020">
    <property type="term" value="C:membrane"/>
    <property type="evidence" value="ECO:0007669"/>
    <property type="project" value="UniProtKB-SubCell"/>
</dbReference>
<evidence type="ECO:0000256" key="2">
    <source>
        <dbReference type="ARBA" id="ARBA00007821"/>
    </source>
</evidence>
<evidence type="ECO:0000259" key="10">
    <source>
        <dbReference type="Pfam" id="PF24874"/>
    </source>
</evidence>
<evidence type="ECO:0000256" key="4">
    <source>
        <dbReference type="ARBA" id="ARBA00022989"/>
    </source>
</evidence>
<feature type="transmembrane region" description="Helical" evidence="7">
    <location>
        <begin position="513"/>
        <end position="532"/>
    </location>
</feature>
<feature type="domain" description="Piezo-type mechanosensitive ion channel homolog" evidence="11">
    <location>
        <begin position="458"/>
        <end position="587"/>
    </location>
</feature>
<evidence type="ECO:0000313" key="13">
    <source>
        <dbReference type="Proteomes" id="UP000826271"/>
    </source>
</evidence>
<feature type="transmembrane region" description="Helical" evidence="7">
    <location>
        <begin position="672"/>
        <end position="689"/>
    </location>
</feature>
<feature type="transmembrane region" description="Helical" evidence="7">
    <location>
        <begin position="1898"/>
        <end position="1917"/>
    </location>
</feature>
<feature type="region of interest" description="Disordered" evidence="6">
    <location>
        <begin position="1393"/>
        <end position="1418"/>
    </location>
</feature>
<name>A0AAV6Y8F4_9LAMI</name>
<feature type="transmembrane region" description="Helical" evidence="7">
    <location>
        <begin position="1024"/>
        <end position="1045"/>
    </location>
</feature>
<feature type="transmembrane region" description="Helical" evidence="7">
    <location>
        <begin position="2235"/>
        <end position="2252"/>
    </location>
</feature>
<evidence type="ECO:0000256" key="1">
    <source>
        <dbReference type="ARBA" id="ARBA00004141"/>
    </source>
</evidence>
<feature type="transmembrane region" description="Helical" evidence="7">
    <location>
        <begin position="796"/>
        <end position="817"/>
    </location>
</feature>
<evidence type="ECO:0000256" key="7">
    <source>
        <dbReference type="SAM" id="Phobius"/>
    </source>
</evidence>
<dbReference type="PANTHER" id="PTHR13167:SF25">
    <property type="entry name" value="PIEZO-TYPE MECHANOSENSITIVE ION CHANNEL COMPONENT"/>
    <property type="match status" value="1"/>
</dbReference>
<keyword evidence="5 7" id="KW-0472">Membrane</keyword>
<protein>
    <recommendedName>
        <fullName evidence="14">Piezo non-specific cation channel R-Ras-binding domain-containing protein</fullName>
    </recommendedName>
</protein>
<dbReference type="Pfam" id="PF12166">
    <property type="entry name" value="Piezo_cap"/>
    <property type="match status" value="1"/>
</dbReference>
<comment type="caution">
    <text evidence="12">The sequence shown here is derived from an EMBL/GenBank/DDBJ whole genome shotgun (WGS) entry which is preliminary data.</text>
</comment>
<feature type="domain" description="Piezo THU9 and anchor" evidence="10">
    <location>
        <begin position="1827"/>
        <end position="2009"/>
    </location>
</feature>
<feature type="transmembrane region" description="Helical" evidence="7">
    <location>
        <begin position="1161"/>
        <end position="1178"/>
    </location>
</feature>
<keyword evidence="4 7" id="KW-1133">Transmembrane helix</keyword>
<evidence type="ECO:0000256" key="3">
    <source>
        <dbReference type="ARBA" id="ARBA00022692"/>
    </source>
</evidence>
<dbReference type="GO" id="GO:0071260">
    <property type="term" value="P:cellular response to mechanical stimulus"/>
    <property type="evidence" value="ECO:0007669"/>
    <property type="project" value="TreeGrafter"/>
</dbReference>
<feature type="region of interest" description="Disordered" evidence="6">
    <location>
        <begin position="1454"/>
        <end position="1493"/>
    </location>
</feature>
<feature type="transmembrane region" description="Helical" evidence="7">
    <location>
        <begin position="1137"/>
        <end position="1155"/>
    </location>
</feature>
<dbReference type="InterPro" id="IPR056768">
    <property type="entry name" value="THU_Piezo"/>
</dbReference>
<keyword evidence="3 7" id="KW-0812">Transmembrane</keyword>
<evidence type="ECO:0000259" key="9">
    <source>
        <dbReference type="Pfam" id="PF23188"/>
    </source>
</evidence>
<evidence type="ECO:0000256" key="6">
    <source>
        <dbReference type="SAM" id="MobiDB-lite"/>
    </source>
</evidence>
<keyword evidence="13" id="KW-1185">Reference proteome</keyword>
<dbReference type="Pfam" id="PF23188">
    <property type="entry name" value="THU_Piezo1"/>
    <property type="match status" value="1"/>
</dbReference>
<dbReference type="Pfam" id="PF25288">
    <property type="entry name" value="PIEZO"/>
    <property type="match status" value="1"/>
</dbReference>
<dbReference type="EMBL" id="WHWC01000002">
    <property type="protein sequence ID" value="KAG8389382.1"/>
    <property type="molecule type" value="Genomic_DNA"/>
</dbReference>
<feature type="region of interest" description="Disordered" evidence="6">
    <location>
        <begin position="937"/>
        <end position="980"/>
    </location>
</feature>
<feature type="transmembrane region" description="Helical" evidence="7">
    <location>
        <begin position="473"/>
        <end position="501"/>
    </location>
</feature>
<feature type="transmembrane region" description="Helical" evidence="7">
    <location>
        <begin position="650"/>
        <end position="666"/>
    </location>
</feature>
<evidence type="ECO:0008006" key="14">
    <source>
        <dbReference type="Google" id="ProtNLM"/>
    </source>
</evidence>
<feature type="transmembrane region" description="Helical" evidence="7">
    <location>
        <begin position="188"/>
        <end position="209"/>
    </location>
</feature>
<feature type="compositionally biased region" description="Polar residues" evidence="6">
    <location>
        <begin position="938"/>
        <end position="950"/>
    </location>
</feature>
<dbReference type="Proteomes" id="UP000826271">
    <property type="component" value="Unassembled WGS sequence"/>
</dbReference>
<dbReference type="GO" id="GO:0008381">
    <property type="term" value="F:mechanosensitive monoatomic ion channel activity"/>
    <property type="evidence" value="ECO:0007669"/>
    <property type="project" value="InterPro"/>
</dbReference>
<feature type="transmembrane region" description="Helical" evidence="7">
    <location>
        <begin position="145"/>
        <end position="168"/>
    </location>
</feature>
<feature type="transmembrane region" description="Helical" evidence="7">
    <location>
        <begin position="1558"/>
        <end position="1578"/>
    </location>
</feature>
<organism evidence="12 13">
    <name type="scientific">Buddleja alternifolia</name>
    <dbReference type="NCBI Taxonomy" id="168488"/>
    <lineage>
        <taxon>Eukaryota</taxon>
        <taxon>Viridiplantae</taxon>
        <taxon>Streptophyta</taxon>
        <taxon>Embryophyta</taxon>
        <taxon>Tracheophyta</taxon>
        <taxon>Spermatophyta</taxon>
        <taxon>Magnoliopsida</taxon>
        <taxon>eudicotyledons</taxon>
        <taxon>Gunneridae</taxon>
        <taxon>Pentapetalae</taxon>
        <taxon>asterids</taxon>
        <taxon>lamiids</taxon>
        <taxon>Lamiales</taxon>
        <taxon>Scrophulariaceae</taxon>
        <taxon>Buddlejeae</taxon>
        <taxon>Buddleja</taxon>
    </lineage>
</organism>
<feature type="transmembrane region" description="Helical" evidence="7">
    <location>
        <begin position="1871"/>
        <end position="1891"/>
    </location>
</feature>
<feature type="transmembrane region" description="Helical" evidence="7">
    <location>
        <begin position="1190"/>
        <end position="1210"/>
    </location>
</feature>
<comment type="similarity">
    <text evidence="2">Belongs to the PIEZO (TC 1.A.75) family.</text>
</comment>
<feature type="domain" description="Piezo non-specific cation channel cap" evidence="8">
    <location>
        <begin position="2039"/>
        <end position="2315"/>
    </location>
</feature>
<feature type="transmembrane region" description="Helical" evidence="7">
    <location>
        <begin position="363"/>
        <end position="384"/>
    </location>
</feature>
<proteinExistence type="inferred from homology"/>
<feature type="transmembrane region" description="Helical" evidence="7">
    <location>
        <begin position="837"/>
        <end position="855"/>
    </location>
</feature>
<evidence type="ECO:0000259" key="11">
    <source>
        <dbReference type="Pfam" id="PF25288"/>
    </source>
</evidence>
<evidence type="ECO:0000313" key="12">
    <source>
        <dbReference type="EMBL" id="KAG8389382.1"/>
    </source>
</evidence>
<dbReference type="GO" id="GO:0005261">
    <property type="term" value="F:monoatomic cation channel activity"/>
    <property type="evidence" value="ECO:0007669"/>
    <property type="project" value="TreeGrafter"/>
</dbReference>
<evidence type="ECO:0000259" key="8">
    <source>
        <dbReference type="Pfam" id="PF12166"/>
    </source>
</evidence>
<feature type="transmembrane region" description="Helical" evidence="7">
    <location>
        <begin position="52"/>
        <end position="74"/>
    </location>
</feature>
<gene>
    <name evidence="12" type="ORF">BUALT_Bualt02G0223400</name>
</gene>
<dbReference type="Pfam" id="PF24874">
    <property type="entry name" value="Piezo_THU9_anchor"/>
    <property type="match status" value="1"/>
</dbReference>
<dbReference type="InterPro" id="IPR057611">
    <property type="entry name" value="PIEZO_dom"/>
</dbReference>
<accession>A0AAV6Y8F4</accession>
<dbReference type="InterPro" id="IPR056770">
    <property type="entry name" value="Piezo_THU9_anchor"/>
</dbReference>
<dbReference type="InterPro" id="IPR027272">
    <property type="entry name" value="Piezo"/>
</dbReference>
<dbReference type="GO" id="GO:0042391">
    <property type="term" value="P:regulation of membrane potential"/>
    <property type="evidence" value="ECO:0007669"/>
    <property type="project" value="TreeGrafter"/>
</dbReference>
<dbReference type="GO" id="GO:0050982">
    <property type="term" value="P:detection of mechanical stimulus"/>
    <property type="evidence" value="ECO:0007669"/>
    <property type="project" value="TreeGrafter"/>
</dbReference>
<dbReference type="PANTHER" id="PTHR13167">
    <property type="entry name" value="PIEZO-TYPE MECHANOSENSITIVE ION CHANNEL COMPONENT"/>
    <property type="match status" value="1"/>
</dbReference>
<sequence length="2317" mass="265474">MGRILAGFVLPSLLLTAGLLNWSLISFINLVTSLLFRFTAPKRGFRFRGRDLSLWFVFIYSAFVIVLQVIFLILCGTLDSKWSIADAWWIKLVGLMKVDSWRSPRAIYFLVVEILVGLVALIEINRNRYGFIEFRASFWGFHDSCWGYLSSVLGHIGFGTLLLFLNIFSCRICVGLVDWSLTSNFLGLFRWWKLLWVYAGFSICILYVYQLPFEFPKLFQAMADSIGLYKVSADSDWQEICSGTSLMVFYYMLSCVKHDLEDMEFIMSMREGSLTEQLLPSRSSFFVRQLRSGVRHTNILLRGPVFRIFSINWFTYGFPISLFALSFWSFHFASICAFGLLAYVGYILYAFPSLFLLHRSNGLLLVFILLWAVSTYIFNVAFAYVNWKLGKDMEIWEMVGLWHYPIPGFFLLAQFCLGILVALGNLVNNSVFLCISNENQFSSEKEAEEVKEDAKVLVVATIAWGLRKCSRAIMLLLIFLIATKPGFIHAVYMIFFFVYLLSHKVDKRMRQCLILLCEVHFAVLYILQLNLVSGKLEQKGSISLEVLSQLGLIESDSSWDFLEIALLACFCAIHNHGFEVLFSFSAIVQHTPCPPIGFSILKAGLNKSVLLSVYATSNIRDPSENHSHERRVALYLSAVGKKFLSMYRSFGTYIAFLTILLAVYLVRPNYISFGYIFLLLFWIIGRQLVERTKRRLWFPLKAYAIAVFVFIYVLSIFPTFETWMSTKVNLYVCFGYNTEASLLGNLWESLAIMIVMQLYSYERRQSEHLKPEDPEPLELGILGFIKRFLIWHSHKILFLALFYASLSPISAFGFLYLLGLVFCTALPKASRIPSKSFLIYTGLLVTAEYLFQMWGKQAKMFPGQKHHGLSIFLGLQVYTSNFVGLEAGLRSKVLVIAACTLQYNVFRWLEKMPTSLLNVGRSEEPCPLFVSAEDASPVVSTSDGDNQTFEPSDMSARRMGQSNSWPSFRPHGDTDNSSSSKYPSSYIWGSHKWNNKRILDLKQERFDMQKTTLKVYIKFWMENMFNLFGLEINMIALLLASFALLNAVSMLYIACLATCILLPRPIIRFVVDDPRVLISYYVIFMLTCFKLRADRASSFSWPFTYDQMVSQRKNAFVWRDLSFETKSMWTFLDYLRVYCYCHLLDLVLCLLLITGTLEYDILHLGYLGFALVFFRMRLTILKKKNKIFKYLRMYNFAVIVLSLAYQSPFIGDFNAGKCETIDYIYEVIGFYKYDYGFRITSRSALVEIIIFVLVSCQSYMFSSSEFDYVFRYLEAEQIGAIVREQEKKAAWKTEQLQHIRKSEEDKRQRNLQVEKMKSEMLNLQIQLHGMNSFTTACGNDSPVKEGLRRRKTASLDLRETLNLESPRSDVRAERPLEIDLTKHLTGASFGEITEIEENPGDTAINNSDKPKKGRSQSMENPIASAVQLIGDGVSQVQSIGNQAVSNLVSFLNIPPEDPDPNKSSSLEVPNERGGLGVKNTNLDRSSSLQSDKSRTSDSACQQIGRIIHHIWFQMTSNNDVVCYCCFILVFLWNFSLLSMVYLAGLFLYALCVNTGPNYIFWIIMLIHTEIYILIQYLYQIMIQHCGFSIQSGLLIELGFPTKRITSSFVISLLPLFLVYLFTLLQCSITAKDGEWFSVGYNNGKSGLLNRKEVHSGSSWSEKAKKVFRLMKQMVNMVVSSCSRYWKSLTQEAESPPYFVQLSMDVKSWPEDGIQPERIESGVNQMLQLVHDEKCKNEKPNHCPCASKVQIQSIEKSTENVNVALAVFEVVYASPLVECKPGEQFSSLTPAADVAKEILKARNVGLAEDVGFPYPILSVVGGGKREIDLYAYIFGADLTVFFLIAIFYQSVIKNKSEFLEYYQLEDQFPKEFVFILMIIFFLMIVDRIIYLCSFAMGKVIFYLFNLILFTYAITEYAWNLDSSQHNAAGLALRAIYLTKAVSLALQAIQIRHGVPHKSTLYRQFLTSEVSRVNYVGYRLYRALPFLYELRCVLDWSCTTTSLTMYDWLKMYSSGNPTNIANPINDASFQLDIKTDGGRLTLYQTTLCERLPWDQLKPNVNHDPQHYLDSYNVKDIQLICCQADASTLWLVPDVVQKQFIRSLNNIDMEIKFSWVLTRDRPKGKETVKYERIVDPSDLPKSSEVEGVLNGSVSSFRIFNIYPRFFRVTGSGEVRPFEQEVNDVSADLVLHHGNSEWWSFHDINSLYAYGCGALSGPMAVIVSEETPQGFLGETLSKFSIWGLYITFVLAVGRFIRLQCSDLRMRIPYENLPSCDRLVAICEDIYAARAEGELGVEEVLYWTLVKIYRSPHMLLEYTNPD</sequence>
<feature type="compositionally biased region" description="Polar residues" evidence="6">
    <location>
        <begin position="1478"/>
        <end position="1493"/>
    </location>
</feature>
<feature type="domain" description="Piezo transmembrane helical unit" evidence="9">
    <location>
        <begin position="1516"/>
        <end position="1588"/>
    </location>
</feature>
<feature type="transmembrane region" description="Helical" evidence="7">
    <location>
        <begin position="20"/>
        <end position="40"/>
    </location>
</feature>
<feature type="transmembrane region" description="Helical" evidence="7">
    <location>
        <begin position="1526"/>
        <end position="1551"/>
    </location>
</feature>
<evidence type="ECO:0000256" key="5">
    <source>
        <dbReference type="ARBA" id="ARBA00023136"/>
    </source>
</evidence>
<dbReference type="InterPro" id="IPR031334">
    <property type="entry name" value="Piezo_cap_dom"/>
</dbReference>
<feature type="transmembrane region" description="Helical" evidence="7">
    <location>
        <begin position="701"/>
        <end position="720"/>
    </location>
</feature>
<feature type="transmembrane region" description="Helical" evidence="7">
    <location>
        <begin position="305"/>
        <end position="324"/>
    </location>
</feature>
<reference evidence="12" key="1">
    <citation type="submission" date="2019-10" db="EMBL/GenBank/DDBJ databases">
        <authorList>
            <person name="Zhang R."/>
            <person name="Pan Y."/>
            <person name="Wang J."/>
            <person name="Ma R."/>
            <person name="Yu S."/>
        </authorList>
    </citation>
    <scope>NUCLEOTIDE SEQUENCE</scope>
    <source>
        <strain evidence="12">LA-IB0</strain>
        <tissue evidence="12">Leaf</tissue>
    </source>
</reference>
<feature type="transmembrane region" description="Helical" evidence="7">
    <location>
        <begin position="106"/>
        <end position="124"/>
    </location>
</feature>
<feature type="transmembrane region" description="Helical" evidence="7">
    <location>
        <begin position="330"/>
        <end position="351"/>
    </location>
</feature>
<feature type="transmembrane region" description="Helical" evidence="7">
    <location>
        <begin position="1828"/>
        <end position="1851"/>
    </location>
</feature>
<comment type="subcellular location">
    <subcellularLocation>
        <location evidence="1">Membrane</location>
        <topology evidence="1">Multi-pass membrane protein</topology>
    </subcellularLocation>
</comment>
<feature type="transmembrane region" description="Helical" evidence="7">
    <location>
        <begin position="404"/>
        <end position="427"/>
    </location>
</feature>